<dbReference type="GO" id="GO:0034501">
    <property type="term" value="P:protein localization to kinetochore"/>
    <property type="evidence" value="ECO:0007669"/>
    <property type="project" value="TreeGrafter"/>
</dbReference>
<sequence length="741" mass="85423">MKKSILKGSPTKIIRSEAETPDHNEGNESNKSNIVQSQITQRVSFLPDVTLHSFDISPTKNMATSTQKPAYENDGNASMDLTEPISLEVQAGASTTEPKEETMEFTAPQNINNVENTLTAQLHSERTRKSQSELDLSTDIVSQAMEMTQVLPNETNNLRKANNDANDAENEDGMEFTQIVPNIHEYSVKRRRLNDDTIEKLVSPATPPDNTSEQQMYGSDSEIIEKMSPIKIIYATEQRPASVPKQLFDDKEPNLQSPHKSENHENEKTITHSFSLKNFLSDIDYRLLENIKDIFKQKNTVITLNTLDYSIQQNLRLGQVNSVYHIDVPTWEIKTFIINELRARINQSKPMDVLENDISKTLNINSIALKYKSQSEAGIDTSLKTILAVKEFSEMETQRDWYEWRLKQLDGFREVLTDNLEILNEEYTNVKLELQKVKELKFKISDLKDTLQREIRILTEVSYEKQKNGPSLDDKIKFAKIKKTLLHHQIEVNKHDEIQRKRQQLEDDINSKTKQLIEINQSISKVTSKRKTINPMDIKKERTLLANFNLLQALSNIGCIRNSNDIIVLEFKLLGGMKILIDNSIISANEPSGITLSPEFQREPLFRYLFEEIMKEIQVKVKQNKKGNLFEMLISKVIDYIPIYNSFHLFSLIFNVKYEMENEVSKNLKISDIDYYSNANISYTIPINDILKCCRNNNSILSIKVRSESKISHDRVIKRITEKGSRIFPWLNNTNINLEIL</sequence>
<dbReference type="InterPro" id="IPR033338">
    <property type="entry name" value="Spc105/Spc7"/>
</dbReference>
<reference evidence="4 5" key="1">
    <citation type="submission" date="2015-10" db="EMBL/GenBank/DDBJ databases">
        <title>Draft genomes sequences of Candida glabrata isolates 1A, 1B, 2A, 2B, 3A and 3B.</title>
        <authorList>
            <person name="Haavelsrud O.E."/>
            <person name="Gaustad P."/>
        </authorList>
    </citation>
    <scope>NUCLEOTIDE SEQUENCE [LARGE SCALE GENOMIC DNA]</scope>
    <source>
        <strain evidence="4">910700640</strain>
    </source>
</reference>
<evidence type="ECO:0000313" key="4">
    <source>
        <dbReference type="EMBL" id="KTB03301.1"/>
    </source>
</evidence>
<dbReference type="Proteomes" id="UP000054886">
    <property type="component" value="Unassembled WGS sequence"/>
</dbReference>
<name>A0A0W0CU75_CANGB</name>
<dbReference type="VEuPathDB" id="FungiDB:GWK60_H02849"/>
<dbReference type="VEuPathDB" id="FungiDB:B1J91_H03047g"/>
<evidence type="ECO:0000259" key="3">
    <source>
        <dbReference type="SMART" id="SM00787"/>
    </source>
</evidence>
<dbReference type="GO" id="GO:0007094">
    <property type="term" value="P:mitotic spindle assembly checkpoint signaling"/>
    <property type="evidence" value="ECO:0007669"/>
    <property type="project" value="TreeGrafter"/>
</dbReference>
<protein>
    <submittedName>
        <fullName evidence="4">Spindle pole body component SPC105</fullName>
    </submittedName>
</protein>
<feature type="coiled-coil region" evidence="1">
    <location>
        <begin position="413"/>
        <end position="440"/>
    </location>
</feature>
<feature type="compositionally biased region" description="Basic and acidic residues" evidence="2">
    <location>
        <begin position="14"/>
        <end position="28"/>
    </location>
</feature>
<organism evidence="4 5">
    <name type="scientific">Candida glabrata</name>
    <name type="common">Yeast</name>
    <name type="synonym">Torulopsis glabrata</name>
    <dbReference type="NCBI Taxonomy" id="5478"/>
    <lineage>
        <taxon>Eukaryota</taxon>
        <taxon>Fungi</taxon>
        <taxon>Dikarya</taxon>
        <taxon>Ascomycota</taxon>
        <taxon>Saccharomycotina</taxon>
        <taxon>Saccharomycetes</taxon>
        <taxon>Saccharomycetales</taxon>
        <taxon>Saccharomycetaceae</taxon>
        <taxon>Nakaseomyces</taxon>
    </lineage>
</organism>
<dbReference type="SMART" id="SM00787">
    <property type="entry name" value="Spc7"/>
    <property type="match status" value="1"/>
</dbReference>
<dbReference type="InterPro" id="IPR013253">
    <property type="entry name" value="Spc7_domain"/>
</dbReference>
<dbReference type="EMBL" id="LLZZ01000120">
    <property type="protein sequence ID" value="KTB03301.1"/>
    <property type="molecule type" value="Genomic_DNA"/>
</dbReference>
<dbReference type="VEuPathDB" id="FungiDB:CAGL0H03047g"/>
<keyword evidence="1" id="KW-0175">Coiled coil</keyword>
<evidence type="ECO:0000256" key="2">
    <source>
        <dbReference type="SAM" id="MobiDB-lite"/>
    </source>
</evidence>
<dbReference type="GO" id="GO:0000776">
    <property type="term" value="C:kinetochore"/>
    <property type="evidence" value="ECO:0007669"/>
    <property type="project" value="TreeGrafter"/>
</dbReference>
<gene>
    <name evidence="4" type="ORF">AO440_002023</name>
</gene>
<comment type="caution">
    <text evidence="4">The sequence shown here is derived from an EMBL/GenBank/DDBJ whole genome shotgun (WGS) entry which is preliminary data.</text>
</comment>
<feature type="domain" description="Spc7 kinetochore protein" evidence="3">
    <location>
        <begin position="262"/>
        <end position="580"/>
    </location>
</feature>
<proteinExistence type="predicted"/>
<dbReference type="VEuPathDB" id="FungiDB:GVI51_H02827"/>
<dbReference type="PANTHER" id="PTHR28260">
    <property type="entry name" value="SPINDLE POLE BODY COMPONENT SPC105"/>
    <property type="match status" value="1"/>
</dbReference>
<evidence type="ECO:0000256" key="1">
    <source>
        <dbReference type="SAM" id="Coils"/>
    </source>
</evidence>
<dbReference type="Pfam" id="PF08317">
    <property type="entry name" value="Spc7"/>
    <property type="match status" value="1"/>
</dbReference>
<evidence type="ECO:0000313" key="5">
    <source>
        <dbReference type="Proteomes" id="UP000054886"/>
    </source>
</evidence>
<feature type="region of interest" description="Disordered" evidence="2">
    <location>
        <begin position="1"/>
        <end position="35"/>
    </location>
</feature>
<dbReference type="GO" id="GO:1990758">
    <property type="term" value="P:mitotic sister chromatid biorientation"/>
    <property type="evidence" value="ECO:0007669"/>
    <property type="project" value="TreeGrafter"/>
</dbReference>
<feature type="coiled-coil region" evidence="1">
    <location>
        <begin position="488"/>
        <end position="522"/>
    </location>
</feature>
<accession>A0A0W0CU75</accession>
<dbReference type="PANTHER" id="PTHR28260:SF1">
    <property type="entry name" value="SPINDLE POLE BODY COMPONENT SPC105"/>
    <property type="match status" value="1"/>
</dbReference>
<dbReference type="AlphaFoldDB" id="A0A0W0CU75"/>